<dbReference type="InterPro" id="IPR052061">
    <property type="entry name" value="PTE-AB_protein"/>
</dbReference>
<proteinExistence type="predicted"/>
<feature type="domain" description="Thioesterase" evidence="1">
    <location>
        <begin position="66"/>
        <end position="142"/>
    </location>
</feature>
<protein>
    <submittedName>
        <fullName evidence="2">Thioesterase superfamily protein</fullName>
    </submittedName>
</protein>
<reference evidence="2 3" key="1">
    <citation type="submission" date="2016-09" db="EMBL/GenBank/DDBJ databases">
        <authorList>
            <person name="Capua I."/>
            <person name="De Benedictis P."/>
            <person name="Joannis T."/>
            <person name="Lombin L.H."/>
            <person name="Cattoli G."/>
        </authorList>
    </citation>
    <scope>NUCLEOTIDE SEQUENCE [LARGE SCALE GENOMIC DNA]</scope>
    <source>
        <strain evidence="2 3">UB20</strain>
    </source>
</reference>
<dbReference type="SUPFAM" id="SSF54637">
    <property type="entry name" value="Thioesterase/thiol ester dehydrase-isomerase"/>
    <property type="match status" value="1"/>
</dbReference>
<organism evidence="2 3">
    <name type="scientific">Tannerella forsythia</name>
    <name type="common">Bacteroides forsythus</name>
    <dbReference type="NCBI Taxonomy" id="28112"/>
    <lineage>
        <taxon>Bacteria</taxon>
        <taxon>Pseudomonadati</taxon>
        <taxon>Bacteroidota</taxon>
        <taxon>Bacteroidia</taxon>
        <taxon>Bacteroidales</taxon>
        <taxon>Tannerellaceae</taxon>
        <taxon>Tannerella</taxon>
    </lineage>
</organism>
<dbReference type="EMBL" id="FMMM01000048">
    <property type="protein sequence ID" value="SCQ21121.1"/>
    <property type="molecule type" value="Genomic_DNA"/>
</dbReference>
<dbReference type="Gene3D" id="3.10.129.10">
    <property type="entry name" value="Hotdog Thioesterase"/>
    <property type="match status" value="1"/>
</dbReference>
<sequence>MLSYNFIMTNLKAFQDYYPEAFGHCFGCGAENPHGLHIKSYWNDDANDATIAFYTPQPYHTGGYPGYVYGGLIAAILDCHGNGTAAAAGYRFHGRAMGSLPALRYVTASLQLDYLKPTPMGMTLELHARILEVTARKVRMELWLTAAGVVTVKAQMVSVALPPSP</sequence>
<evidence type="ECO:0000259" key="1">
    <source>
        <dbReference type="Pfam" id="PF03061"/>
    </source>
</evidence>
<name>A0A1D3ULZ8_TANFO</name>
<dbReference type="PANTHER" id="PTHR47260">
    <property type="entry name" value="UPF0644 PROTEIN PB2B4.06"/>
    <property type="match status" value="1"/>
</dbReference>
<evidence type="ECO:0000313" key="3">
    <source>
        <dbReference type="Proteomes" id="UP000182057"/>
    </source>
</evidence>
<dbReference type="AlphaFoldDB" id="A0A1D3ULZ8"/>
<dbReference type="Proteomes" id="UP000182057">
    <property type="component" value="Unassembled WGS sequence"/>
</dbReference>
<dbReference type="GO" id="GO:0016790">
    <property type="term" value="F:thiolester hydrolase activity"/>
    <property type="evidence" value="ECO:0007669"/>
    <property type="project" value="UniProtKB-ARBA"/>
</dbReference>
<dbReference type="Pfam" id="PF03061">
    <property type="entry name" value="4HBT"/>
    <property type="match status" value="1"/>
</dbReference>
<accession>A0A1D3ULZ8</accession>
<dbReference type="PANTHER" id="PTHR47260:SF1">
    <property type="entry name" value="UPF0644 PROTEIN PB2B4.06"/>
    <property type="match status" value="1"/>
</dbReference>
<evidence type="ECO:0000313" key="2">
    <source>
        <dbReference type="EMBL" id="SCQ21121.1"/>
    </source>
</evidence>
<dbReference type="InterPro" id="IPR029069">
    <property type="entry name" value="HotDog_dom_sf"/>
</dbReference>
<dbReference type="InterPro" id="IPR006683">
    <property type="entry name" value="Thioestr_dom"/>
</dbReference>
<gene>
    <name evidence="2" type="ORF">TFUB20_01266</name>
</gene>